<organism evidence="3 4">
    <name type="scientific">Mucilaginibacter gotjawali</name>
    <dbReference type="NCBI Taxonomy" id="1550579"/>
    <lineage>
        <taxon>Bacteria</taxon>
        <taxon>Pseudomonadati</taxon>
        <taxon>Bacteroidota</taxon>
        <taxon>Sphingobacteriia</taxon>
        <taxon>Sphingobacteriales</taxon>
        <taxon>Sphingobacteriaceae</taxon>
        <taxon>Mucilaginibacter</taxon>
    </lineage>
</organism>
<reference evidence="3" key="1">
    <citation type="submission" date="2020-08" db="EMBL/GenBank/DDBJ databases">
        <title>Genomic Encyclopedia of Type Strains, Phase III (KMG-III): the genomes of soil and plant-associated and newly described type strains.</title>
        <authorList>
            <person name="Whitman W."/>
        </authorList>
    </citation>
    <scope>NUCLEOTIDE SEQUENCE [LARGE SCALE GENOMIC DNA]</scope>
    <source>
        <strain evidence="3">CECT 8628</strain>
    </source>
</reference>
<dbReference type="Proteomes" id="UP000539265">
    <property type="component" value="Unassembled WGS sequence"/>
</dbReference>
<feature type="domain" description="Protein SirB1 N-terminal" evidence="2">
    <location>
        <begin position="102"/>
        <end position="259"/>
    </location>
</feature>
<dbReference type="OrthoDB" id="188084at2"/>
<dbReference type="AlphaFoldDB" id="A0A839SDC5"/>
<dbReference type="PANTHER" id="PTHR31350">
    <property type="entry name" value="SI:DKEY-261L7.2"/>
    <property type="match status" value="1"/>
</dbReference>
<evidence type="ECO:0000313" key="4">
    <source>
        <dbReference type="Proteomes" id="UP000539265"/>
    </source>
</evidence>
<gene>
    <name evidence="3" type="ORF">FHS11_001079</name>
</gene>
<comment type="similarity">
    <text evidence="1">Belongs to the UPF0162 family.</text>
</comment>
<keyword evidence="4" id="KW-1185">Reference proteome</keyword>
<dbReference type="Pfam" id="PF13369">
    <property type="entry name" value="Transglut_core2"/>
    <property type="match status" value="1"/>
</dbReference>
<proteinExistence type="inferred from homology"/>
<name>A0A839SDC5_9SPHI</name>
<evidence type="ECO:0000313" key="3">
    <source>
        <dbReference type="EMBL" id="MBB3054669.1"/>
    </source>
</evidence>
<dbReference type="InterPro" id="IPR032698">
    <property type="entry name" value="SirB1_N"/>
</dbReference>
<protein>
    <submittedName>
        <fullName evidence="3">Regulator of sirC expression with transglutaminase-like and TPR domain</fullName>
    </submittedName>
</protein>
<evidence type="ECO:0000259" key="2">
    <source>
        <dbReference type="Pfam" id="PF13369"/>
    </source>
</evidence>
<accession>A0A839SDC5</accession>
<dbReference type="EMBL" id="JACHWX010000002">
    <property type="protein sequence ID" value="MBB3054669.1"/>
    <property type="molecule type" value="Genomic_DNA"/>
</dbReference>
<comment type="caution">
    <text evidence="3">The sequence shown here is derived from an EMBL/GenBank/DDBJ whole genome shotgun (WGS) entry which is preliminary data.</text>
</comment>
<sequence length="302" mass="34800">MINPTEVKSLIRLLDDPDGEIFEHVHEKLLSFGPEVIDYLESAWEEAFDAIQQERIANLVHEIQFGIVKNDLRLWFHGGAFDLLQGILIINRYQYPDLDEQKVINQVEAIKRDIWIQMMNEASPAEQVKLINHVFYNIYGFSGNTANHQDPQNSYISQVLETKKGNQISLAIIYSIIAQKLDIPVYGVNLPQHFILAYMDETLQSEFEGGILFYINAFNKGFIFGRRDVDMFLKQLNLKFDKQFYEPCSNTDIIKRVLRNLISAYEHLGSVEKVAELNELLRIVEQDQPPGPLKGEGQRVGL</sequence>
<evidence type="ECO:0000256" key="1">
    <source>
        <dbReference type="ARBA" id="ARBA00007100"/>
    </source>
</evidence>
<dbReference type="RefSeq" id="WP_096356559.1">
    <property type="nucleotide sequence ID" value="NZ_AP017313.1"/>
</dbReference>
<dbReference type="PANTHER" id="PTHR31350:SF21">
    <property type="entry name" value="F-BOX ONLY PROTEIN 21"/>
    <property type="match status" value="1"/>
</dbReference>